<evidence type="ECO:0000256" key="2">
    <source>
        <dbReference type="ARBA" id="ARBA00022763"/>
    </source>
</evidence>
<name>A0A382RGW7_9ZZZZ</name>
<dbReference type="GO" id="GO:0006281">
    <property type="term" value="P:DNA repair"/>
    <property type="evidence" value="ECO:0007669"/>
    <property type="project" value="UniProtKB-KW"/>
</dbReference>
<dbReference type="InterPro" id="IPR012340">
    <property type="entry name" value="NA-bd_OB-fold"/>
</dbReference>
<evidence type="ECO:0000259" key="5">
    <source>
        <dbReference type="SMART" id="SM00278"/>
    </source>
</evidence>
<accession>A0A382RGW7</accession>
<organism evidence="6">
    <name type="scientific">marine metagenome</name>
    <dbReference type="NCBI Taxonomy" id="408172"/>
    <lineage>
        <taxon>unclassified sequences</taxon>
        <taxon>metagenomes</taxon>
        <taxon>ecological metagenomes</taxon>
    </lineage>
</organism>
<dbReference type="GO" id="GO:0005524">
    <property type="term" value="F:ATP binding"/>
    <property type="evidence" value="ECO:0007669"/>
    <property type="project" value="InterPro"/>
</dbReference>
<feature type="domain" description="Helix-hairpin-helix DNA-binding motif class 1" evidence="5">
    <location>
        <begin position="108"/>
        <end position="127"/>
    </location>
</feature>
<dbReference type="CDD" id="cd14332">
    <property type="entry name" value="UBA_RuvA_C"/>
    <property type="match status" value="1"/>
</dbReference>
<reference evidence="6" key="1">
    <citation type="submission" date="2018-05" db="EMBL/GenBank/DDBJ databases">
        <authorList>
            <person name="Lanie J.A."/>
            <person name="Ng W.-L."/>
            <person name="Kazmierczak K.M."/>
            <person name="Andrzejewski T.M."/>
            <person name="Davidsen T.M."/>
            <person name="Wayne K.J."/>
            <person name="Tettelin H."/>
            <person name="Glass J.I."/>
            <person name="Rusch D."/>
            <person name="Podicherti R."/>
            <person name="Tsui H.-C.T."/>
            <person name="Winkler M.E."/>
        </authorList>
    </citation>
    <scope>NUCLEOTIDE SEQUENCE</scope>
</reference>
<keyword evidence="2" id="KW-0227">DNA damage</keyword>
<evidence type="ECO:0000256" key="4">
    <source>
        <dbReference type="ARBA" id="ARBA00023204"/>
    </source>
</evidence>
<dbReference type="Gene3D" id="1.10.150.20">
    <property type="entry name" value="5' to 3' exonuclease, C-terminal subdomain"/>
    <property type="match status" value="1"/>
</dbReference>
<dbReference type="GO" id="GO:0009378">
    <property type="term" value="F:four-way junction helicase activity"/>
    <property type="evidence" value="ECO:0007669"/>
    <property type="project" value="InterPro"/>
</dbReference>
<dbReference type="GO" id="GO:0009379">
    <property type="term" value="C:Holliday junction helicase complex"/>
    <property type="evidence" value="ECO:0007669"/>
    <property type="project" value="InterPro"/>
</dbReference>
<gene>
    <name evidence="6" type="ORF">METZ01_LOCUS349787</name>
</gene>
<dbReference type="Pfam" id="PF01330">
    <property type="entry name" value="RuvA_N"/>
    <property type="match status" value="1"/>
</dbReference>
<dbReference type="SUPFAM" id="SSF47781">
    <property type="entry name" value="RuvA domain 2-like"/>
    <property type="match status" value="1"/>
</dbReference>
<dbReference type="AlphaFoldDB" id="A0A382RGW7"/>
<feature type="domain" description="Helix-hairpin-helix DNA-binding motif class 1" evidence="5">
    <location>
        <begin position="73"/>
        <end position="92"/>
    </location>
</feature>
<protein>
    <recommendedName>
        <fullName evidence="5">Helix-hairpin-helix DNA-binding motif class 1 domain-containing protein</fullName>
    </recommendedName>
</protein>
<dbReference type="NCBIfam" id="TIGR00084">
    <property type="entry name" value="ruvA"/>
    <property type="match status" value="1"/>
</dbReference>
<dbReference type="GO" id="GO:0003677">
    <property type="term" value="F:DNA binding"/>
    <property type="evidence" value="ECO:0007669"/>
    <property type="project" value="UniProtKB-KW"/>
</dbReference>
<dbReference type="Pfam" id="PF14520">
    <property type="entry name" value="HHH_5"/>
    <property type="match status" value="1"/>
</dbReference>
<dbReference type="SMART" id="SM00278">
    <property type="entry name" value="HhH1"/>
    <property type="match status" value="2"/>
</dbReference>
<dbReference type="EMBL" id="UINC01121629">
    <property type="protein sequence ID" value="SVC96933.1"/>
    <property type="molecule type" value="Genomic_DNA"/>
</dbReference>
<evidence type="ECO:0000256" key="3">
    <source>
        <dbReference type="ARBA" id="ARBA00023125"/>
    </source>
</evidence>
<dbReference type="InterPro" id="IPR010994">
    <property type="entry name" value="RuvA_2-like"/>
</dbReference>
<dbReference type="InterPro" id="IPR003583">
    <property type="entry name" value="Hlx-hairpin-Hlx_DNA-bd_motif"/>
</dbReference>
<dbReference type="Gene3D" id="2.40.50.140">
    <property type="entry name" value="Nucleic acid-binding proteins"/>
    <property type="match status" value="1"/>
</dbReference>
<keyword evidence="1" id="KW-0963">Cytoplasm</keyword>
<keyword evidence="4" id="KW-0234">DNA repair</keyword>
<dbReference type="Pfam" id="PF07499">
    <property type="entry name" value="RuvA_C"/>
    <property type="match status" value="1"/>
</dbReference>
<keyword evidence="3" id="KW-0238">DNA-binding</keyword>
<dbReference type="InterPro" id="IPR000085">
    <property type="entry name" value="RuvA"/>
</dbReference>
<dbReference type="SUPFAM" id="SSF50249">
    <property type="entry name" value="Nucleic acid-binding proteins"/>
    <property type="match status" value="1"/>
</dbReference>
<dbReference type="HAMAP" id="MF_00031">
    <property type="entry name" value="DNA_HJ_migration_RuvA"/>
    <property type="match status" value="1"/>
</dbReference>
<dbReference type="InterPro" id="IPR013849">
    <property type="entry name" value="DNA_helicase_Holl-junc_RuvA_I"/>
</dbReference>
<dbReference type="InterPro" id="IPR036267">
    <property type="entry name" value="RuvA_C_sf"/>
</dbReference>
<dbReference type="SUPFAM" id="SSF46929">
    <property type="entry name" value="DNA helicase RuvA subunit, C-terminal domain"/>
    <property type="match status" value="1"/>
</dbReference>
<dbReference type="Gene3D" id="1.10.8.10">
    <property type="entry name" value="DNA helicase RuvA subunit, C-terminal domain"/>
    <property type="match status" value="1"/>
</dbReference>
<evidence type="ECO:0000313" key="6">
    <source>
        <dbReference type="EMBL" id="SVC96933.1"/>
    </source>
</evidence>
<sequence>MIAKLSGKLDSTGDGWAVIDVGGVGYLVFCAGRTLSALPSPGAAISLEIETVVREDQFHLYGFLDAHEREWFRLLRKVQSVGAKMALAILGLLSPDDLSLAIAARDRGALTRISGVGPKLADRLITELKDKAPVAGMTVEMGSGIANERGSPSGDAVSALVNLGYRQSEAFGAVSGAARNLGEGASIEALIQAGLKELST</sequence>
<proteinExistence type="inferred from homology"/>
<evidence type="ECO:0000256" key="1">
    <source>
        <dbReference type="ARBA" id="ARBA00022490"/>
    </source>
</evidence>
<dbReference type="InterPro" id="IPR011114">
    <property type="entry name" value="RuvA_C"/>
</dbReference>
<dbReference type="GO" id="GO:0006310">
    <property type="term" value="P:DNA recombination"/>
    <property type="evidence" value="ECO:0007669"/>
    <property type="project" value="InterPro"/>
</dbReference>